<dbReference type="AlphaFoldDB" id="A0A543FWP8"/>
<dbReference type="EMBL" id="VFPH01000002">
    <property type="protein sequence ID" value="TQM38199.1"/>
    <property type="molecule type" value="Genomic_DNA"/>
</dbReference>
<evidence type="ECO:0000259" key="1">
    <source>
        <dbReference type="Pfam" id="PF01927"/>
    </source>
</evidence>
<evidence type="ECO:0000313" key="3">
    <source>
        <dbReference type="EMBL" id="TQM38199.1"/>
    </source>
</evidence>
<dbReference type="Pfam" id="PF14451">
    <property type="entry name" value="Ub-Mut7C"/>
    <property type="match status" value="1"/>
</dbReference>
<comment type="caution">
    <text evidence="3">The sequence shown here is derived from an EMBL/GenBank/DDBJ whole genome shotgun (WGS) entry which is preliminary data.</text>
</comment>
<accession>A0A543FWP8</accession>
<dbReference type="InterPro" id="IPR027798">
    <property type="entry name" value="Ub_Mut7C"/>
</dbReference>
<organism evidence="3 4">
    <name type="scientific">Pseudonocardia cypriaca</name>
    <dbReference type="NCBI Taxonomy" id="882449"/>
    <lineage>
        <taxon>Bacteria</taxon>
        <taxon>Bacillati</taxon>
        <taxon>Actinomycetota</taxon>
        <taxon>Actinomycetes</taxon>
        <taxon>Pseudonocardiales</taxon>
        <taxon>Pseudonocardiaceae</taxon>
        <taxon>Pseudonocardia</taxon>
    </lineage>
</organism>
<gene>
    <name evidence="3" type="ORF">FB388_5429</name>
</gene>
<evidence type="ECO:0000259" key="2">
    <source>
        <dbReference type="Pfam" id="PF14451"/>
    </source>
</evidence>
<dbReference type="Pfam" id="PF01927">
    <property type="entry name" value="Mut7-C"/>
    <property type="match status" value="1"/>
</dbReference>
<dbReference type="PANTHER" id="PTHR39081:SF1">
    <property type="entry name" value="MUT7-C RNASE DOMAIN-CONTAINING PROTEIN"/>
    <property type="match status" value="1"/>
</dbReference>
<dbReference type="InterPro" id="IPR002782">
    <property type="entry name" value="Mut7-C_RNAse_dom"/>
</dbReference>
<proteinExistence type="predicted"/>
<evidence type="ECO:0000313" key="4">
    <source>
        <dbReference type="Proteomes" id="UP000319818"/>
    </source>
</evidence>
<protein>
    <recommendedName>
        <fullName evidence="5">Twitching motility protein PilT</fullName>
    </recommendedName>
</protein>
<feature type="domain" description="Mut7-C RNAse" evidence="1">
    <location>
        <begin position="131"/>
        <end position="271"/>
    </location>
</feature>
<dbReference type="Proteomes" id="UP000319818">
    <property type="component" value="Unassembled WGS sequence"/>
</dbReference>
<name>A0A543FWP8_9PSEU</name>
<reference evidence="3 4" key="1">
    <citation type="submission" date="2019-06" db="EMBL/GenBank/DDBJ databases">
        <title>Sequencing the genomes of 1000 actinobacteria strains.</title>
        <authorList>
            <person name="Klenk H.-P."/>
        </authorList>
    </citation>
    <scope>NUCLEOTIDE SEQUENCE [LARGE SCALE GENOMIC DNA]</scope>
    <source>
        <strain evidence="3 4">DSM 45511</strain>
    </source>
</reference>
<dbReference type="RefSeq" id="WP_246122431.1">
    <property type="nucleotide sequence ID" value="NZ_VFPH01000002.1"/>
</dbReference>
<dbReference type="PANTHER" id="PTHR39081">
    <property type="entry name" value="MUT7-C DOMAIN-CONTAINING PROTEIN"/>
    <property type="match status" value="1"/>
</dbReference>
<sequence>MEILPTDDRSRASWLADVAFFIRAMSDERMAAVVSRLPRAGVPGILDRMEVVVRPGAALWLFLPPRRRRPEIVVPYDGSSSLGHVVQALGIPLTEVQPPVVDGTRSGRLHDGAVIELAPPPRPQPLPDGARFLLDVHLGSLARRLRLLGIDTAYENEADDADLVERAGREHRVLLTQDRGLLMRRALRAGAYVRGAGADAQLADVLDRFAPRLAPWTRCSACNGELADVPKAEVADRLEPGTLRCYERFSRCRSCGRVFWRGAHGRRLDAIVAEALRTRPS</sequence>
<keyword evidence="4" id="KW-1185">Reference proteome</keyword>
<feature type="domain" description="Ubiquitin Mut7-C" evidence="2">
    <location>
        <begin position="51"/>
        <end position="107"/>
    </location>
</feature>
<evidence type="ECO:0008006" key="5">
    <source>
        <dbReference type="Google" id="ProtNLM"/>
    </source>
</evidence>